<dbReference type="AlphaFoldDB" id="A0A1Q5PY96"/>
<evidence type="ECO:0000313" key="5">
    <source>
        <dbReference type="EMBL" id="OKL52574.1"/>
    </source>
</evidence>
<comment type="caution">
    <text evidence="5">The sequence shown here is derived from an EMBL/GenBank/DDBJ whole genome shotgun (WGS) entry which is preliminary data.</text>
</comment>
<feature type="compositionally biased region" description="Low complexity" evidence="1">
    <location>
        <begin position="7"/>
        <end position="25"/>
    </location>
</feature>
<feature type="transmembrane region" description="Helical" evidence="2">
    <location>
        <begin position="236"/>
        <end position="255"/>
    </location>
</feature>
<protein>
    <recommendedName>
        <fullName evidence="7">Acyltransferase</fullName>
    </recommendedName>
</protein>
<dbReference type="PANTHER" id="PTHR23028">
    <property type="entry name" value="ACETYLTRANSFERASE"/>
    <property type="match status" value="1"/>
</dbReference>
<dbReference type="STRING" id="52770.BSZ40_00130"/>
<evidence type="ECO:0000256" key="2">
    <source>
        <dbReference type="SAM" id="Phobius"/>
    </source>
</evidence>
<keyword evidence="2" id="KW-0812">Transmembrane</keyword>
<dbReference type="InterPro" id="IPR050879">
    <property type="entry name" value="Acyltransferase_3"/>
</dbReference>
<name>A0A1Q5PY96_9ACTO</name>
<dbReference type="InterPro" id="IPR002656">
    <property type="entry name" value="Acyl_transf_3_dom"/>
</dbReference>
<proteinExistence type="predicted"/>
<feature type="transmembrane region" description="Helical" evidence="2">
    <location>
        <begin position="262"/>
        <end position="283"/>
    </location>
</feature>
<dbReference type="GO" id="GO:0016747">
    <property type="term" value="F:acyltransferase activity, transferring groups other than amino-acyl groups"/>
    <property type="evidence" value="ECO:0007669"/>
    <property type="project" value="InterPro"/>
</dbReference>
<feature type="transmembrane region" description="Helical" evidence="2">
    <location>
        <begin position="356"/>
        <end position="373"/>
    </location>
</feature>
<feature type="transmembrane region" description="Helical" evidence="2">
    <location>
        <begin position="203"/>
        <end position="224"/>
    </location>
</feature>
<dbReference type="InParanoid" id="A0A1Q5PY96"/>
<feature type="transmembrane region" description="Helical" evidence="2">
    <location>
        <begin position="62"/>
        <end position="84"/>
    </location>
</feature>
<accession>A0A1Q5PY96</accession>
<keyword evidence="6" id="KW-1185">Reference proteome</keyword>
<feature type="transmembrane region" description="Helical" evidence="2">
    <location>
        <begin position="178"/>
        <end position="196"/>
    </location>
</feature>
<dbReference type="Pfam" id="PF19040">
    <property type="entry name" value="SGNH"/>
    <property type="match status" value="1"/>
</dbReference>
<feature type="domain" description="SGNH" evidence="4">
    <location>
        <begin position="486"/>
        <end position="717"/>
    </location>
</feature>
<keyword evidence="2" id="KW-1133">Transmembrane helix</keyword>
<dbReference type="Pfam" id="PF01757">
    <property type="entry name" value="Acyl_transf_3"/>
    <property type="match status" value="1"/>
</dbReference>
<feature type="transmembrane region" description="Helical" evidence="2">
    <location>
        <begin position="394"/>
        <end position="413"/>
    </location>
</feature>
<evidence type="ECO:0008006" key="7">
    <source>
        <dbReference type="Google" id="ProtNLM"/>
    </source>
</evidence>
<dbReference type="InterPro" id="IPR043968">
    <property type="entry name" value="SGNH"/>
</dbReference>
<feature type="transmembrane region" description="Helical" evidence="2">
    <location>
        <begin position="289"/>
        <end position="310"/>
    </location>
</feature>
<evidence type="ECO:0000313" key="6">
    <source>
        <dbReference type="Proteomes" id="UP000185612"/>
    </source>
</evidence>
<evidence type="ECO:0000256" key="1">
    <source>
        <dbReference type="SAM" id="MobiDB-lite"/>
    </source>
</evidence>
<reference evidence="6" key="1">
    <citation type="submission" date="2016-12" db="EMBL/GenBank/DDBJ databases">
        <authorList>
            <person name="Meng X."/>
        </authorList>
    </citation>
    <scope>NUCLEOTIDE SEQUENCE [LARGE SCALE GENOMIC DNA]</scope>
    <source>
        <strain evidence="6">DSM 20732</strain>
    </source>
</reference>
<dbReference type="Proteomes" id="UP000185612">
    <property type="component" value="Unassembled WGS sequence"/>
</dbReference>
<feature type="transmembrane region" description="Helical" evidence="2">
    <location>
        <begin position="105"/>
        <end position="126"/>
    </location>
</feature>
<feature type="domain" description="Acyltransferase 3" evidence="3">
    <location>
        <begin position="38"/>
        <end position="370"/>
    </location>
</feature>
<dbReference type="OrthoDB" id="3404679at2"/>
<keyword evidence="2" id="KW-0472">Membrane</keyword>
<dbReference type="EMBL" id="MQVS01000001">
    <property type="protein sequence ID" value="OKL52574.1"/>
    <property type="molecule type" value="Genomic_DNA"/>
</dbReference>
<feature type="region of interest" description="Disordered" evidence="1">
    <location>
        <begin position="1"/>
        <end position="33"/>
    </location>
</feature>
<organism evidence="5 6">
    <name type="scientific">Buchananella hordeovulneris</name>
    <dbReference type="NCBI Taxonomy" id="52770"/>
    <lineage>
        <taxon>Bacteria</taxon>
        <taxon>Bacillati</taxon>
        <taxon>Actinomycetota</taxon>
        <taxon>Actinomycetes</taxon>
        <taxon>Actinomycetales</taxon>
        <taxon>Actinomycetaceae</taxon>
        <taxon>Buchananella</taxon>
    </lineage>
</organism>
<evidence type="ECO:0000259" key="4">
    <source>
        <dbReference type="Pfam" id="PF19040"/>
    </source>
</evidence>
<feature type="transmembrane region" description="Helical" evidence="2">
    <location>
        <begin position="331"/>
        <end position="350"/>
    </location>
</feature>
<dbReference type="GO" id="GO:0016020">
    <property type="term" value="C:membrane"/>
    <property type="evidence" value="ECO:0007669"/>
    <property type="project" value="TreeGrafter"/>
</dbReference>
<gene>
    <name evidence="5" type="ORF">BSZ40_00130</name>
</gene>
<sequence length="723" mass="79342">MSFDSDASTQAPAATASAPTVSSPAPAGPRPRRQFRGDIQAMRAFAVGCVFLNHLWPERLTGGFIGVDVFFVISGFLITTHLLSSLLDRGGLRLRDFYARRIRRLLPMAFLVLAVSAAGVVTFLPIQRWRPNFAEIFFSAVYGENLYLVHRAVDYHAANQDASIAQHYWSLSVEEQFYIVWPLALVAGVWVCRRLFPTRLRLALGLLLATGALASLVYSVLFTASQQAQAYFFTPVRVWEFATGGLVAVAAPALTRLLRPAAWLRLPLAGAGWIAMAAAAWVFSPHVAFPGWVALLPVGGAAAVLIAGLGGRVPLLDPLTSLAPVRWLGDVSYSVYLWHWPLIVLAPAVLDAEVRWWHKLVIGVIALGLAGLSKPLVEDWGLRTGLLNKSLWRAFAFMLGGMALAAAGAWGGGRLADHLASAESRRLAEFLATDCAGPGAMNPANNCPNKLGKPQSIVLGEDNIYYSDPPECRLEELPHQYEKFAGKLVCDYRPDPNAPVDGRDVLMLLGDSHADQWSAPVIEIARARQLRYEALIVAGCPVRQLNDTEYETQTYLWGQNCADATRTVVAEVTKVKPARLVYSLYAKEEPLAPEGDQQALYNESLGGTWRQFLAAGVGKIFVIADVPYNHEVRDLNCYAQRDNPAVDCRVERSKALAVDPLPGTVPAAADPRVQLVDFTDAFCDAEYCYQVAGEMLVYFDQTHLNRQYALKLRPRLERALFGQ</sequence>
<dbReference type="GO" id="GO:0009103">
    <property type="term" value="P:lipopolysaccharide biosynthetic process"/>
    <property type="evidence" value="ECO:0007669"/>
    <property type="project" value="TreeGrafter"/>
</dbReference>
<dbReference type="RefSeq" id="WP_073822074.1">
    <property type="nucleotide sequence ID" value="NZ_MQVS01000001.1"/>
</dbReference>
<dbReference type="PANTHER" id="PTHR23028:SF53">
    <property type="entry name" value="ACYL_TRANSF_3 DOMAIN-CONTAINING PROTEIN"/>
    <property type="match status" value="1"/>
</dbReference>
<evidence type="ECO:0000259" key="3">
    <source>
        <dbReference type="Pfam" id="PF01757"/>
    </source>
</evidence>